<dbReference type="OrthoDB" id="9801156at2"/>
<dbReference type="SUPFAM" id="SSF56796">
    <property type="entry name" value="Dehydroquinate synthase-like"/>
    <property type="match status" value="1"/>
</dbReference>
<dbReference type="AlphaFoldDB" id="A0A399F9D5"/>
<evidence type="ECO:0000259" key="4">
    <source>
        <dbReference type="Pfam" id="PF00465"/>
    </source>
</evidence>
<dbReference type="InterPro" id="IPR001670">
    <property type="entry name" value="ADH_Fe/GldA"/>
</dbReference>
<name>A0A399F9D5_9DEIN</name>
<dbReference type="Gene3D" id="1.20.1090.10">
    <property type="entry name" value="Dehydroquinate synthase-like - alpha domain"/>
    <property type="match status" value="1"/>
</dbReference>
<evidence type="ECO:0000256" key="1">
    <source>
        <dbReference type="ARBA" id="ARBA00007358"/>
    </source>
</evidence>
<dbReference type="InterPro" id="IPR056798">
    <property type="entry name" value="ADH_Fe_C"/>
</dbReference>
<dbReference type="GO" id="GO:0047516">
    <property type="term" value="F:1,3-propanediol dehydrogenase activity"/>
    <property type="evidence" value="ECO:0007669"/>
    <property type="project" value="UniProtKB-EC"/>
</dbReference>
<keyword evidence="3" id="KW-0520">NAD</keyword>
<comment type="caution">
    <text evidence="6">The sequence shown here is derived from an EMBL/GenBank/DDBJ whole genome shotgun (WGS) entry which is preliminary data.</text>
</comment>
<evidence type="ECO:0000256" key="2">
    <source>
        <dbReference type="ARBA" id="ARBA00023002"/>
    </source>
</evidence>
<keyword evidence="2 6" id="KW-0560">Oxidoreductase</keyword>
<dbReference type="EC" id="1.1.1.202" evidence="6"/>
<sequence>MQTYELGKVPPIRVGSTALEGLSERVRALGGRSVALVLDTAVAQGPYMERLEAALQGLPTTRYRVPPGEPTVDVVNQAAAQARGLEEPVVMGVGGGSALDTAKQVAGVIAAPHPIEHYLLCANPWAGRRPIIALPTTAGTGSEVTRTCIVSDAQGRKLWTWGDELLPDLVILDPQATVSMPRWVTVSTGLDALVHALEAATGQRSNAISTGVALQALRLVLRHLPTAVREPQNLQARQGMQEAALLAGMAIDSCGTGIAHNIGHALGTLYHLPHGIAVTLALEAALPWNLAGCEARYAEAALAWGVEPRALPQAFGALLQQVGFAETMRALAAPTLDPDALVQAMQAPENQPMWRNNARVPRPEEGPQLARRTVQAWQAYRG</sequence>
<evidence type="ECO:0000313" key="6">
    <source>
        <dbReference type="EMBL" id="RIH92713.1"/>
    </source>
</evidence>
<dbReference type="InterPro" id="IPR039697">
    <property type="entry name" value="Alcohol_dehydrogenase_Fe"/>
</dbReference>
<feature type="domain" description="Alcohol dehydrogenase iron-type/glycerol dehydrogenase GldA" evidence="4">
    <location>
        <begin position="12"/>
        <end position="174"/>
    </location>
</feature>
<dbReference type="RefSeq" id="WP_119356875.1">
    <property type="nucleotide sequence ID" value="NZ_BJXM01000014.1"/>
</dbReference>
<evidence type="ECO:0000313" key="7">
    <source>
        <dbReference type="Proteomes" id="UP000266178"/>
    </source>
</evidence>
<feature type="domain" description="Fe-containing alcohol dehydrogenase-like C-terminal" evidence="5">
    <location>
        <begin position="185"/>
        <end position="344"/>
    </location>
</feature>
<evidence type="ECO:0000256" key="3">
    <source>
        <dbReference type="ARBA" id="ARBA00023027"/>
    </source>
</evidence>
<dbReference type="EMBL" id="QWLB01000015">
    <property type="protein sequence ID" value="RIH92713.1"/>
    <property type="molecule type" value="Genomic_DNA"/>
</dbReference>
<dbReference type="PANTHER" id="PTHR11496">
    <property type="entry name" value="ALCOHOL DEHYDROGENASE"/>
    <property type="match status" value="1"/>
</dbReference>
<dbReference type="Gene3D" id="3.40.50.1970">
    <property type="match status" value="1"/>
</dbReference>
<comment type="similarity">
    <text evidence="1">Belongs to the iron-containing alcohol dehydrogenase family.</text>
</comment>
<accession>A0A399F9D5</accession>
<dbReference type="GO" id="GO:0046872">
    <property type="term" value="F:metal ion binding"/>
    <property type="evidence" value="ECO:0007669"/>
    <property type="project" value="InterPro"/>
</dbReference>
<proteinExistence type="inferred from homology"/>
<evidence type="ECO:0000259" key="5">
    <source>
        <dbReference type="Pfam" id="PF25137"/>
    </source>
</evidence>
<dbReference type="InterPro" id="IPR018211">
    <property type="entry name" value="ADH_Fe_CS"/>
</dbReference>
<dbReference type="Pfam" id="PF00465">
    <property type="entry name" value="Fe-ADH"/>
    <property type="match status" value="1"/>
</dbReference>
<organism evidence="6 7">
    <name type="scientific">Meiothermus granaticius NBRC 107808</name>
    <dbReference type="NCBI Taxonomy" id="1227551"/>
    <lineage>
        <taxon>Bacteria</taxon>
        <taxon>Thermotogati</taxon>
        <taxon>Deinococcota</taxon>
        <taxon>Deinococci</taxon>
        <taxon>Thermales</taxon>
        <taxon>Thermaceae</taxon>
        <taxon>Meiothermus</taxon>
    </lineage>
</organism>
<reference evidence="6 7" key="1">
    <citation type="submission" date="2018-08" db="EMBL/GenBank/DDBJ databases">
        <title>Meiothermus granaticius genome AF-68 sequencing project.</title>
        <authorList>
            <person name="Da Costa M.S."/>
            <person name="Albuquerque L."/>
            <person name="Raposo P."/>
            <person name="Froufe H.J.C."/>
            <person name="Barroso C.S."/>
            <person name="Egas C."/>
        </authorList>
    </citation>
    <scope>NUCLEOTIDE SEQUENCE [LARGE SCALE GENOMIC DNA]</scope>
    <source>
        <strain evidence="6 7">AF-68</strain>
    </source>
</reference>
<gene>
    <name evidence="6" type="primary">dhaT</name>
    <name evidence="6" type="ORF">Mgrana_01375</name>
</gene>
<dbReference type="PANTHER" id="PTHR11496:SF102">
    <property type="entry name" value="ALCOHOL DEHYDROGENASE 4"/>
    <property type="match status" value="1"/>
</dbReference>
<protein>
    <submittedName>
        <fullName evidence="6">1,3-propanediol dehydrogenase</fullName>
        <ecNumber evidence="6">1.1.1.202</ecNumber>
    </submittedName>
</protein>
<keyword evidence="7" id="KW-1185">Reference proteome</keyword>
<dbReference type="Pfam" id="PF25137">
    <property type="entry name" value="ADH_Fe_C"/>
    <property type="match status" value="1"/>
</dbReference>
<dbReference type="CDD" id="cd14863">
    <property type="entry name" value="Fe-ADH-like"/>
    <property type="match status" value="1"/>
</dbReference>
<dbReference type="GO" id="GO:0004022">
    <property type="term" value="F:alcohol dehydrogenase (NAD+) activity"/>
    <property type="evidence" value="ECO:0007669"/>
    <property type="project" value="TreeGrafter"/>
</dbReference>
<dbReference type="PROSITE" id="PS00913">
    <property type="entry name" value="ADH_IRON_1"/>
    <property type="match status" value="1"/>
</dbReference>
<dbReference type="Proteomes" id="UP000266178">
    <property type="component" value="Unassembled WGS sequence"/>
</dbReference>